<keyword evidence="2" id="KW-1133">Transmembrane helix</keyword>
<dbReference type="OrthoDB" id="5357734at2759"/>
<keyword evidence="2" id="KW-0472">Membrane</keyword>
<organism evidence="3 4">
    <name type="scientific">Lepidopterella palustris CBS 459.81</name>
    <dbReference type="NCBI Taxonomy" id="1314670"/>
    <lineage>
        <taxon>Eukaryota</taxon>
        <taxon>Fungi</taxon>
        <taxon>Dikarya</taxon>
        <taxon>Ascomycota</taxon>
        <taxon>Pezizomycotina</taxon>
        <taxon>Dothideomycetes</taxon>
        <taxon>Pleosporomycetidae</taxon>
        <taxon>Mytilinidiales</taxon>
        <taxon>Argynnaceae</taxon>
        <taxon>Lepidopterella</taxon>
    </lineage>
</organism>
<dbReference type="AlphaFoldDB" id="A0A8E2JJK3"/>
<keyword evidence="4" id="KW-1185">Reference proteome</keyword>
<dbReference type="Pfam" id="PF11374">
    <property type="entry name" value="DUF3176"/>
    <property type="match status" value="1"/>
</dbReference>
<feature type="compositionally biased region" description="Gly residues" evidence="1">
    <location>
        <begin position="603"/>
        <end position="619"/>
    </location>
</feature>
<feature type="transmembrane region" description="Helical" evidence="2">
    <location>
        <begin position="76"/>
        <end position="98"/>
    </location>
</feature>
<dbReference type="InterPro" id="IPR021514">
    <property type="entry name" value="DUF3176"/>
</dbReference>
<evidence type="ECO:0000256" key="1">
    <source>
        <dbReference type="SAM" id="MobiDB-lite"/>
    </source>
</evidence>
<name>A0A8E2JJK3_9PEZI</name>
<dbReference type="PANTHER" id="PTHR37576:SF2">
    <property type="entry name" value="DEFECT AT LOW TEMPERATURE PROTEIN 1"/>
    <property type="match status" value="1"/>
</dbReference>
<evidence type="ECO:0000256" key="2">
    <source>
        <dbReference type="SAM" id="Phobius"/>
    </source>
</evidence>
<reference evidence="3 4" key="1">
    <citation type="journal article" date="2016" name="Nat. Commun.">
        <title>Ectomycorrhizal ecology is imprinted in the genome of the dominant symbiotic fungus Cenococcum geophilum.</title>
        <authorList>
            <consortium name="DOE Joint Genome Institute"/>
            <person name="Peter M."/>
            <person name="Kohler A."/>
            <person name="Ohm R.A."/>
            <person name="Kuo A."/>
            <person name="Krutzmann J."/>
            <person name="Morin E."/>
            <person name="Arend M."/>
            <person name="Barry K.W."/>
            <person name="Binder M."/>
            <person name="Choi C."/>
            <person name="Clum A."/>
            <person name="Copeland A."/>
            <person name="Grisel N."/>
            <person name="Haridas S."/>
            <person name="Kipfer T."/>
            <person name="LaButti K."/>
            <person name="Lindquist E."/>
            <person name="Lipzen A."/>
            <person name="Maire R."/>
            <person name="Meier B."/>
            <person name="Mihaltcheva S."/>
            <person name="Molinier V."/>
            <person name="Murat C."/>
            <person name="Poggeler S."/>
            <person name="Quandt C.A."/>
            <person name="Sperisen C."/>
            <person name="Tritt A."/>
            <person name="Tisserant E."/>
            <person name="Crous P.W."/>
            <person name="Henrissat B."/>
            <person name="Nehls U."/>
            <person name="Egli S."/>
            <person name="Spatafora J.W."/>
            <person name="Grigoriev I.V."/>
            <person name="Martin F.M."/>
        </authorList>
    </citation>
    <scope>NUCLEOTIDE SEQUENCE [LARGE SCALE GENOMIC DNA]</scope>
    <source>
        <strain evidence="3 4">CBS 459.81</strain>
    </source>
</reference>
<feature type="transmembrane region" description="Helical" evidence="2">
    <location>
        <begin position="453"/>
        <end position="476"/>
    </location>
</feature>
<evidence type="ECO:0000313" key="3">
    <source>
        <dbReference type="EMBL" id="OCK84839.1"/>
    </source>
</evidence>
<feature type="region of interest" description="Disordered" evidence="1">
    <location>
        <begin position="543"/>
        <end position="635"/>
    </location>
</feature>
<evidence type="ECO:0000313" key="4">
    <source>
        <dbReference type="Proteomes" id="UP000250266"/>
    </source>
</evidence>
<feature type="region of interest" description="Disordered" evidence="1">
    <location>
        <begin position="1"/>
        <end position="28"/>
    </location>
</feature>
<dbReference type="PANTHER" id="PTHR37576">
    <property type="entry name" value="DEFECT AT LOW TEMPERATURE PROTEIN 1"/>
    <property type="match status" value="1"/>
</dbReference>
<feature type="transmembrane region" description="Helical" evidence="2">
    <location>
        <begin position="35"/>
        <end position="56"/>
    </location>
</feature>
<sequence length="635" mass="68609">MADPYTSARTLLPPPSHGHPPQSNARHKTGRQTPWLAFFCIFILLGSIVVSIAIIASSNNRPVKSWKIQPAVWLSIMSSIFTLTLEALVAMGLAICWWRSVAHGTTLKRLHYISGGSNILNLVPAVIAGADTRKVALTVAVIALSKFASGPLLQRSTHAKISDVETDVAMKMHIAQQLPDGFYGSQDVSNSNGIFLLQSWYFNDTLETLPDSGFSCKGNGTCSVNIPAAGLNYGCDSTTQTLNLLDPQNLDTIVFNISTYMNYDFGQPMLFLSTMYLSSVDGSCMGTITTDTCNIIPATVEYPISIQNTTISLNYDNLLTNRSVVSNYTSPGDKANLPYDTPSGPLTGLNALMGTYLETTAVLVSPRIYDRNNSISDLFFDNFQPELTPYARDNCGLRWDSPTDYIISQIFTFMFLSAFQAGLNESYFSNSDLQNFTAHFSGSELHYHSNFRFLAAAIVVMILGLLGVLILLWGWWELGRPVTLSPLETAKAFGAPILLGAGHEKEVSGILDEVGEERVAHDGDELIWNGTMYAARPWQLGQVPSVREPGRPGSAGDSPRDSLRGSAGGGQNESPKGSPMRMSGGGEGFEHGNGARGRYFPDRGGGGGGSLRGKGGGTQRGVPHRPLSAIDETAY</sequence>
<keyword evidence="2" id="KW-0812">Transmembrane</keyword>
<dbReference type="EMBL" id="KV744829">
    <property type="protein sequence ID" value="OCK84839.1"/>
    <property type="molecule type" value="Genomic_DNA"/>
</dbReference>
<gene>
    <name evidence="3" type="ORF">K432DRAFT_288026</name>
</gene>
<proteinExistence type="predicted"/>
<dbReference type="Proteomes" id="UP000250266">
    <property type="component" value="Unassembled WGS sequence"/>
</dbReference>
<accession>A0A8E2JJK3</accession>
<protein>
    <submittedName>
        <fullName evidence="3">Uncharacterized protein</fullName>
    </submittedName>
</protein>